<keyword evidence="4" id="KW-1185">Reference proteome</keyword>
<dbReference type="InterPro" id="IPR003675">
    <property type="entry name" value="Rce1/LyrA-like_dom"/>
</dbReference>
<protein>
    <recommendedName>
        <fullName evidence="2">CAAX prenyl protease 2/Lysostaphin resistance protein A-like domain-containing protein</fullName>
    </recommendedName>
</protein>
<evidence type="ECO:0000313" key="4">
    <source>
        <dbReference type="Proteomes" id="UP000597761"/>
    </source>
</evidence>
<proteinExistence type="predicted"/>
<feature type="transmembrane region" description="Helical" evidence="1">
    <location>
        <begin position="56"/>
        <end position="83"/>
    </location>
</feature>
<evidence type="ECO:0000259" key="2">
    <source>
        <dbReference type="Pfam" id="PF02517"/>
    </source>
</evidence>
<keyword evidence="1" id="KW-0812">Transmembrane</keyword>
<keyword evidence="1" id="KW-1133">Transmembrane helix</keyword>
<dbReference type="PANTHER" id="PTHR39430">
    <property type="entry name" value="MEMBRANE-ASSOCIATED PROTEASE-RELATED"/>
    <property type="match status" value="1"/>
</dbReference>
<dbReference type="Pfam" id="PF02517">
    <property type="entry name" value="Rce1-like"/>
    <property type="match status" value="1"/>
</dbReference>
<evidence type="ECO:0000313" key="3">
    <source>
        <dbReference type="EMBL" id="GGC90445.1"/>
    </source>
</evidence>
<reference evidence="4" key="1">
    <citation type="journal article" date="2019" name="Int. J. Syst. Evol. Microbiol.">
        <title>The Global Catalogue of Microorganisms (GCM) 10K type strain sequencing project: providing services to taxonomists for standard genome sequencing and annotation.</title>
        <authorList>
            <consortium name="The Broad Institute Genomics Platform"/>
            <consortium name="The Broad Institute Genome Sequencing Center for Infectious Disease"/>
            <person name="Wu L."/>
            <person name="Ma J."/>
        </authorList>
    </citation>
    <scope>NUCLEOTIDE SEQUENCE [LARGE SCALE GENOMIC DNA]</scope>
    <source>
        <strain evidence="4">CGMCC 1.15480</strain>
    </source>
</reference>
<comment type="caution">
    <text evidence="3">The sequence shown here is derived from an EMBL/GenBank/DDBJ whole genome shotgun (WGS) entry which is preliminary data.</text>
</comment>
<name>A0ABQ1P3X1_9MICC</name>
<feature type="transmembrane region" description="Helical" evidence="1">
    <location>
        <begin position="95"/>
        <end position="116"/>
    </location>
</feature>
<organism evidence="3 4">
    <name type="scientific">Tersicoccus solisilvae</name>
    <dbReference type="NCBI Taxonomy" id="1882339"/>
    <lineage>
        <taxon>Bacteria</taxon>
        <taxon>Bacillati</taxon>
        <taxon>Actinomycetota</taxon>
        <taxon>Actinomycetes</taxon>
        <taxon>Micrococcales</taxon>
        <taxon>Micrococcaceae</taxon>
        <taxon>Tersicoccus</taxon>
    </lineage>
</organism>
<evidence type="ECO:0000256" key="1">
    <source>
        <dbReference type="SAM" id="Phobius"/>
    </source>
</evidence>
<dbReference type="RefSeq" id="WP_188667889.1">
    <property type="nucleotide sequence ID" value="NZ_BMJI01000008.1"/>
</dbReference>
<dbReference type="Proteomes" id="UP000597761">
    <property type="component" value="Unassembled WGS sequence"/>
</dbReference>
<feature type="transmembrane region" description="Helical" evidence="1">
    <location>
        <begin position="152"/>
        <end position="170"/>
    </location>
</feature>
<dbReference type="EMBL" id="BMJI01000008">
    <property type="protein sequence ID" value="GGC90445.1"/>
    <property type="molecule type" value="Genomic_DNA"/>
</dbReference>
<feature type="domain" description="CAAX prenyl protease 2/Lysostaphin resistance protein A-like" evidence="2">
    <location>
        <begin position="121"/>
        <end position="217"/>
    </location>
</feature>
<keyword evidence="1" id="KW-0472">Membrane</keyword>
<feature type="transmembrane region" description="Helical" evidence="1">
    <location>
        <begin position="182"/>
        <end position="200"/>
    </location>
</feature>
<gene>
    <name evidence="3" type="ORF">GCM10011512_16750</name>
</gene>
<dbReference type="PANTHER" id="PTHR39430:SF1">
    <property type="entry name" value="PROTEASE"/>
    <property type="match status" value="1"/>
</dbReference>
<accession>A0ABQ1P3X1</accession>
<sequence length="257" mass="26607">MSQMIERADGRRSPEHRRPRTVMAGLLAVALALVPVLCTAVASAAAQILGLDEASAALVIGAGAAVSAAIGVVVLAVAPFGLTPVRFGVPRRVRAVWWFLPLLLTVVIAVATQGIHVRAGVLAAYAVLVLMVAVNEEVWFRGIILAVLRPSGVRVAVIGSSLVFGVLHLANLAGGAGAAESVLQVVFAVLFGVVAAELTLVTGSLWPAVVWHAAWDFANFLGGNATTATALTGIALACAVMLAYAVLLWRRASRARR</sequence>
<feature type="transmembrane region" description="Helical" evidence="1">
    <location>
        <begin position="228"/>
        <end position="249"/>
    </location>
</feature>